<evidence type="ECO:0000256" key="4">
    <source>
        <dbReference type="ARBA" id="ARBA00023014"/>
    </source>
</evidence>
<dbReference type="PANTHER" id="PTHR40261:SF1">
    <property type="entry name" value="RIESKE DOMAIN-CONTAINING PROTEIN"/>
    <property type="match status" value="1"/>
</dbReference>
<evidence type="ECO:0000256" key="3">
    <source>
        <dbReference type="ARBA" id="ARBA00023004"/>
    </source>
</evidence>
<evidence type="ECO:0000256" key="2">
    <source>
        <dbReference type="ARBA" id="ARBA00022723"/>
    </source>
</evidence>
<organism evidence="6 7">
    <name type="scientific">Pseudomaricurvus hydrocarbonicus</name>
    <dbReference type="NCBI Taxonomy" id="1470433"/>
    <lineage>
        <taxon>Bacteria</taxon>
        <taxon>Pseudomonadati</taxon>
        <taxon>Pseudomonadota</taxon>
        <taxon>Gammaproteobacteria</taxon>
        <taxon>Cellvibrionales</taxon>
        <taxon>Cellvibrionaceae</taxon>
        <taxon>Pseudomaricurvus</taxon>
    </lineage>
</organism>
<dbReference type="RefSeq" id="WP_167188524.1">
    <property type="nucleotide sequence ID" value="NZ_JAAONZ010000012.1"/>
</dbReference>
<comment type="caution">
    <text evidence="6">The sequence shown here is derived from an EMBL/GenBank/DDBJ whole genome shotgun (WGS) entry which is preliminary data.</text>
</comment>
<dbReference type="CDD" id="cd03467">
    <property type="entry name" value="Rieske"/>
    <property type="match status" value="1"/>
</dbReference>
<sequence length="120" mass="13781">MEKIWLCGWADIEDGDCRGFDPFDEGRDRLFVVRQGNRAFAWRNACPHRGYEGSTMAWRKHAYLNAGRNRIVCSSHGAQFDIETGECLAGPCPGQALEPATVHRDEFSQLYWLTNRMQEK</sequence>
<dbReference type="PANTHER" id="PTHR40261">
    <property type="match status" value="1"/>
</dbReference>
<reference evidence="6" key="1">
    <citation type="submission" date="2020-03" db="EMBL/GenBank/DDBJ databases">
        <authorList>
            <person name="Guo F."/>
        </authorList>
    </citation>
    <scope>NUCLEOTIDE SEQUENCE</scope>
    <source>
        <strain evidence="6">JCM 30134</strain>
    </source>
</reference>
<evidence type="ECO:0000259" key="5">
    <source>
        <dbReference type="PROSITE" id="PS51296"/>
    </source>
</evidence>
<keyword evidence="2" id="KW-0479">Metal-binding</keyword>
<keyword evidence="1" id="KW-0001">2Fe-2S</keyword>
<dbReference type="Proteomes" id="UP000787472">
    <property type="component" value="Unassembled WGS sequence"/>
</dbReference>
<dbReference type="PROSITE" id="PS51296">
    <property type="entry name" value="RIESKE"/>
    <property type="match status" value="1"/>
</dbReference>
<protein>
    <submittedName>
        <fullName evidence="6">Rieske 2Fe-2S domain-containing protein</fullName>
    </submittedName>
</protein>
<proteinExistence type="predicted"/>
<dbReference type="EMBL" id="JAAONZ010000012">
    <property type="protein sequence ID" value="NHO66882.1"/>
    <property type="molecule type" value="Genomic_DNA"/>
</dbReference>
<keyword evidence="3" id="KW-0408">Iron</keyword>
<evidence type="ECO:0000313" key="6">
    <source>
        <dbReference type="EMBL" id="NHO66882.1"/>
    </source>
</evidence>
<accession>A0A9E5JU48</accession>
<dbReference type="GO" id="GO:0051537">
    <property type="term" value="F:2 iron, 2 sulfur cluster binding"/>
    <property type="evidence" value="ECO:0007669"/>
    <property type="project" value="UniProtKB-KW"/>
</dbReference>
<gene>
    <name evidence="6" type="ORF">G8770_15125</name>
</gene>
<name>A0A9E5JU48_9GAMM</name>
<dbReference type="Gene3D" id="2.102.10.10">
    <property type="entry name" value="Rieske [2Fe-2S] iron-sulphur domain"/>
    <property type="match status" value="1"/>
</dbReference>
<dbReference type="InterPro" id="IPR036922">
    <property type="entry name" value="Rieske_2Fe-2S_sf"/>
</dbReference>
<evidence type="ECO:0000313" key="7">
    <source>
        <dbReference type="Proteomes" id="UP000787472"/>
    </source>
</evidence>
<feature type="domain" description="Rieske" evidence="5">
    <location>
        <begin position="4"/>
        <end position="110"/>
    </location>
</feature>
<dbReference type="SUPFAM" id="SSF50022">
    <property type="entry name" value="ISP domain"/>
    <property type="match status" value="1"/>
</dbReference>
<keyword evidence="7" id="KW-1185">Reference proteome</keyword>
<evidence type="ECO:0000256" key="1">
    <source>
        <dbReference type="ARBA" id="ARBA00022714"/>
    </source>
</evidence>
<dbReference type="InterPro" id="IPR017941">
    <property type="entry name" value="Rieske_2Fe-2S"/>
</dbReference>
<dbReference type="GO" id="GO:0046872">
    <property type="term" value="F:metal ion binding"/>
    <property type="evidence" value="ECO:0007669"/>
    <property type="project" value="UniProtKB-KW"/>
</dbReference>
<dbReference type="Pfam" id="PF00355">
    <property type="entry name" value="Rieske"/>
    <property type="match status" value="1"/>
</dbReference>
<keyword evidence="4" id="KW-0411">Iron-sulfur</keyword>
<dbReference type="AlphaFoldDB" id="A0A9E5JU48"/>